<evidence type="ECO:0000313" key="2">
    <source>
        <dbReference type="Proteomes" id="UP000518266"/>
    </source>
</evidence>
<dbReference type="Proteomes" id="UP000518266">
    <property type="component" value="Unassembled WGS sequence"/>
</dbReference>
<organism evidence="1 2">
    <name type="scientific">Dissostichus mawsoni</name>
    <name type="common">Antarctic cod</name>
    <dbReference type="NCBI Taxonomy" id="36200"/>
    <lineage>
        <taxon>Eukaryota</taxon>
        <taxon>Metazoa</taxon>
        <taxon>Chordata</taxon>
        <taxon>Craniata</taxon>
        <taxon>Vertebrata</taxon>
        <taxon>Euteleostomi</taxon>
        <taxon>Actinopterygii</taxon>
        <taxon>Neopterygii</taxon>
        <taxon>Teleostei</taxon>
        <taxon>Neoteleostei</taxon>
        <taxon>Acanthomorphata</taxon>
        <taxon>Eupercaria</taxon>
        <taxon>Perciformes</taxon>
        <taxon>Notothenioidei</taxon>
        <taxon>Nototheniidae</taxon>
        <taxon>Dissostichus</taxon>
    </lineage>
</organism>
<sequence>MAACSPDSQLRSRLQEHTLQQNVAEQAEHLPRRCLPLTLWAEGRYGDFLDRATWMLAGPQGMKLASLRSRILWRLLCTYGICVLREPLQREQRVVRLNDHVAHLVLVGENRIGPQPGARPPDGVTQDKPLQRQRVTHYSFCYTLCHVCVRGVEDGVDHSRLQIHEDCPRDVVLIVSLGSFMKKQELAIANSSTIPSGLMPCSAHSCFQNSNPTATQRAAGQCIRHTVNTINQNLHGYTNDTAQLRWRTLGQWKVHPWMMALPSRV</sequence>
<proteinExistence type="predicted"/>
<gene>
    <name evidence="1" type="ORF">F7725_003059</name>
</gene>
<reference evidence="1 2" key="1">
    <citation type="submission" date="2020-03" db="EMBL/GenBank/DDBJ databases">
        <title>Dissostichus mawsoni Genome sequencing and assembly.</title>
        <authorList>
            <person name="Park H."/>
        </authorList>
    </citation>
    <scope>NUCLEOTIDE SEQUENCE [LARGE SCALE GENOMIC DNA]</scope>
    <source>
        <strain evidence="1">DM0001</strain>
        <tissue evidence="1">Muscle</tissue>
    </source>
</reference>
<protein>
    <submittedName>
        <fullName evidence="1">Uncharacterized protein</fullName>
    </submittedName>
</protein>
<keyword evidence="2" id="KW-1185">Reference proteome</keyword>
<evidence type="ECO:0000313" key="1">
    <source>
        <dbReference type="EMBL" id="KAF3845981.1"/>
    </source>
</evidence>
<dbReference type="AlphaFoldDB" id="A0A7J5YAH1"/>
<accession>A0A7J5YAH1</accession>
<name>A0A7J5YAH1_DISMA</name>
<comment type="caution">
    <text evidence="1">The sequence shown here is derived from an EMBL/GenBank/DDBJ whole genome shotgun (WGS) entry which is preliminary data.</text>
</comment>
<dbReference type="EMBL" id="JAAKFY010000014">
    <property type="protein sequence ID" value="KAF3845981.1"/>
    <property type="molecule type" value="Genomic_DNA"/>
</dbReference>